<evidence type="ECO:0000256" key="3">
    <source>
        <dbReference type="PIRSR" id="PIRSR602081-1"/>
    </source>
</evidence>
<dbReference type="InterPro" id="IPR002081">
    <property type="entry name" value="Cryptochrome/DNA_photolyase_1"/>
</dbReference>
<feature type="site" description="Electron transfer via tryptophanyl radical" evidence="4">
    <location>
        <position position="280"/>
    </location>
</feature>
<keyword evidence="2 3" id="KW-0274">FAD</keyword>
<dbReference type="InterPro" id="IPR006050">
    <property type="entry name" value="DNA_photolyase_N"/>
</dbReference>
<evidence type="ECO:0000313" key="9">
    <source>
        <dbReference type="Proteomes" id="UP000187822"/>
    </source>
</evidence>
<comment type="cofactor">
    <cofactor evidence="3">
        <name>FAD</name>
        <dbReference type="ChEBI" id="CHEBI:57692"/>
    </cofactor>
    <text evidence="3">Binds 1 FAD per subunit.</text>
</comment>
<dbReference type="SUPFAM" id="SSF48173">
    <property type="entry name" value="Cryptochrome/photolyase FAD-binding domain"/>
    <property type="match status" value="1"/>
</dbReference>
<keyword evidence="7" id="KW-0456">Lyase</keyword>
<feature type="site" description="Electron transfer via tryptophanyl radical" evidence="4">
    <location>
        <position position="333"/>
    </location>
</feature>
<dbReference type="GO" id="GO:0003677">
    <property type="term" value="F:DNA binding"/>
    <property type="evidence" value="ECO:0007669"/>
    <property type="project" value="TreeGrafter"/>
</dbReference>
<dbReference type="Proteomes" id="UP000195607">
    <property type="component" value="Chromosome I"/>
</dbReference>
<protein>
    <submittedName>
        <fullName evidence="7">Deoxyribodipyrimidine photolyase</fullName>
    </submittedName>
</protein>
<reference evidence="9" key="3">
    <citation type="submission" date="2016-06" db="EMBL/GenBank/DDBJ databases">
        <authorList>
            <person name="Toshchakov V.S."/>
        </authorList>
    </citation>
    <scope>NUCLEOTIDE SEQUENCE [LARGE SCALE GENOMIC DNA]</scope>
    <source>
        <strain>PM4 (JCM 30641</strain>
        <strain evidence="9">\VKM B-2940)</strain>
    </source>
</reference>
<feature type="site" description="Electron transfer via tryptophanyl radical" evidence="4">
    <location>
        <position position="356"/>
    </location>
</feature>
<evidence type="ECO:0000256" key="2">
    <source>
        <dbReference type="ARBA" id="ARBA00022827"/>
    </source>
</evidence>
<accession>A0A1N5SPH5</accession>
<dbReference type="Gene3D" id="1.10.579.10">
    <property type="entry name" value="DNA Cyclobutane Dipyrimidine Photolyase, subunit A, domain 3"/>
    <property type="match status" value="1"/>
</dbReference>
<keyword evidence="5" id="KW-0157">Chromophore</keyword>
<reference evidence="7 10" key="1">
    <citation type="submission" date="2016-04" db="EMBL/GenBank/DDBJ databases">
        <authorList>
            <person name="Evans L.H."/>
            <person name="Alamgir A."/>
            <person name="Owens N."/>
            <person name="Weber N.D."/>
            <person name="Virtaneva K."/>
            <person name="Barbian K."/>
            <person name="Babar A."/>
            <person name="Rosenke K."/>
        </authorList>
    </citation>
    <scope>NUCLEOTIDE SEQUENCE [LARGE SCALE GENOMIC DNA]</scope>
    <source>
        <strain evidence="7">S5</strain>
        <strain evidence="10">S5(T) (JCM 30642 \VKM B-2941)</strain>
    </source>
</reference>
<name>A0A1N5SPH5_9ARCH</name>
<gene>
    <name evidence="8" type="ORF">CPM_0275</name>
    <name evidence="7" type="ORF">CSP5_0306</name>
</gene>
<dbReference type="PANTHER" id="PTHR11455">
    <property type="entry name" value="CRYPTOCHROME"/>
    <property type="match status" value="1"/>
</dbReference>
<sequence>MRTLYILSHDLRLEDNKILQDANKKDDIIFPIFLKDSKLEKLSGASLWWVKSSLTNLANKIGIERIPIVESSGSYIPVLKEIINVNKIERIVSQKIPFPRVKYAFNEINDYFLSRGIENKMYEPNNLLSDEMISTIKINFGNFGQFFKTTNEMRFDYGEEDSTDLPEFHETEGTNGKIEFSSWERNLAKYWDTSESAANLTLKNWLEGNREKKNTELSPYIRHGQINVKRLWKKLSGKESEGVDKIRRNLLWREFFYCSYARRQYSNILSINEKMENFPWSGHWDRLINWKEGKTGFPIIDGSMRKLWETGWIDNRKRLLVSDFLTKLYLIKWTYGAEWFMDTLVDADEANNYSSWQWVSGCSDFSWPFFRIFNPLKNSIEIDPNGEFIKKWVKELDACPVEFIHDPENSDEKQCKKYRRSEIKYREMRKESLSIYREFKRTEKLQVDKN</sequence>
<dbReference type="GeneID" id="41587609"/>
<dbReference type="Proteomes" id="UP000187822">
    <property type="component" value="Chromosome I"/>
</dbReference>
<evidence type="ECO:0000256" key="4">
    <source>
        <dbReference type="PIRSR" id="PIRSR602081-2"/>
    </source>
</evidence>
<dbReference type="PANTHER" id="PTHR11455:SF9">
    <property type="entry name" value="CRYPTOCHROME CIRCADIAN CLOCK 5 ISOFORM X1"/>
    <property type="match status" value="1"/>
</dbReference>
<dbReference type="GO" id="GO:0003904">
    <property type="term" value="F:deoxyribodipyrimidine photo-lyase activity"/>
    <property type="evidence" value="ECO:0007669"/>
    <property type="project" value="TreeGrafter"/>
</dbReference>
<dbReference type="PROSITE" id="PS51645">
    <property type="entry name" value="PHR_CRY_ALPHA_BETA"/>
    <property type="match status" value="1"/>
</dbReference>
<reference evidence="8" key="2">
    <citation type="submission" date="2016-06" db="EMBL/GenBank/DDBJ databases">
        <authorList>
            <person name="Olsen C.W."/>
            <person name="Carey S."/>
            <person name="Hinshaw L."/>
            <person name="Karasin A.I."/>
        </authorList>
    </citation>
    <scope>NUCLEOTIDE SEQUENCE [LARGE SCALE GENOMIC DNA]</scope>
    <source>
        <strain evidence="8">PM4</strain>
    </source>
</reference>
<dbReference type="OrthoDB" id="11721at2157"/>
<dbReference type="InterPro" id="IPR014729">
    <property type="entry name" value="Rossmann-like_a/b/a_fold"/>
</dbReference>
<organism evidence="7 10">
    <name type="scientific">Cuniculiplasma divulgatum</name>
    <dbReference type="NCBI Taxonomy" id="1673428"/>
    <lineage>
        <taxon>Archaea</taxon>
        <taxon>Methanobacteriati</taxon>
        <taxon>Thermoplasmatota</taxon>
        <taxon>Thermoplasmata</taxon>
        <taxon>Thermoplasmatales</taxon>
        <taxon>Cuniculiplasmataceae</taxon>
        <taxon>Cuniculiplasma</taxon>
    </lineage>
</organism>
<dbReference type="Pfam" id="PF03441">
    <property type="entry name" value="FAD_binding_7"/>
    <property type="match status" value="1"/>
</dbReference>
<dbReference type="EMBL" id="LT719092">
    <property type="protein sequence ID" value="SJK84161.1"/>
    <property type="molecule type" value="Genomic_DNA"/>
</dbReference>
<dbReference type="InterPro" id="IPR036155">
    <property type="entry name" value="Crypto/Photolyase_N_sf"/>
</dbReference>
<feature type="domain" description="Photolyase/cryptochrome alpha/beta" evidence="6">
    <location>
        <begin position="1"/>
        <end position="127"/>
    </location>
</feature>
<dbReference type="InterPro" id="IPR036134">
    <property type="entry name" value="Crypto/Photolyase_FAD-like_sf"/>
</dbReference>
<keyword evidence="1 3" id="KW-0285">Flavoprotein</keyword>
<dbReference type="AlphaFoldDB" id="A0A1N5SPH5"/>
<dbReference type="GO" id="GO:0071949">
    <property type="term" value="F:FAD binding"/>
    <property type="evidence" value="ECO:0007669"/>
    <property type="project" value="TreeGrafter"/>
</dbReference>
<evidence type="ECO:0000313" key="8">
    <source>
        <dbReference type="EMBL" id="SJK84161.1"/>
    </source>
</evidence>
<dbReference type="Pfam" id="PF00875">
    <property type="entry name" value="DNA_photolyase"/>
    <property type="match status" value="1"/>
</dbReference>
<evidence type="ECO:0000259" key="6">
    <source>
        <dbReference type="PROSITE" id="PS51645"/>
    </source>
</evidence>
<evidence type="ECO:0000313" key="7">
    <source>
        <dbReference type="EMBL" id="SIM37886.1"/>
    </source>
</evidence>
<dbReference type="Gene3D" id="3.40.50.620">
    <property type="entry name" value="HUPs"/>
    <property type="match status" value="1"/>
</dbReference>
<dbReference type="SUPFAM" id="SSF52425">
    <property type="entry name" value="Cryptochrome/photolyase, N-terminal domain"/>
    <property type="match status" value="1"/>
</dbReference>
<dbReference type="Gene3D" id="1.25.40.80">
    <property type="match status" value="1"/>
</dbReference>
<dbReference type="InterPro" id="IPR005101">
    <property type="entry name" value="Cryptochr/Photolyase_FAD-bd"/>
</dbReference>
<evidence type="ECO:0000313" key="10">
    <source>
        <dbReference type="Proteomes" id="UP000195607"/>
    </source>
</evidence>
<dbReference type="EMBL" id="LT671858">
    <property type="protein sequence ID" value="SIM37886.1"/>
    <property type="molecule type" value="Genomic_DNA"/>
</dbReference>
<evidence type="ECO:0000256" key="1">
    <source>
        <dbReference type="ARBA" id="ARBA00022630"/>
    </source>
</evidence>
<dbReference type="STRING" id="1673428.CPM_0275"/>
<feature type="binding site" evidence="3">
    <location>
        <begin position="346"/>
        <end position="348"/>
    </location>
    <ligand>
        <name>FAD</name>
        <dbReference type="ChEBI" id="CHEBI:57692"/>
    </ligand>
</feature>
<proteinExistence type="inferred from homology"/>
<dbReference type="PRINTS" id="PR00147">
    <property type="entry name" value="DNAPHOTLYASE"/>
</dbReference>
<evidence type="ECO:0000256" key="5">
    <source>
        <dbReference type="RuleBase" id="RU004182"/>
    </source>
</evidence>
<dbReference type="GO" id="GO:0009416">
    <property type="term" value="P:response to light stimulus"/>
    <property type="evidence" value="ECO:0007669"/>
    <property type="project" value="TreeGrafter"/>
</dbReference>
<dbReference type="RefSeq" id="WP_021789226.1">
    <property type="nucleotide sequence ID" value="NZ_LT671858.1"/>
</dbReference>
<comment type="similarity">
    <text evidence="5">Belongs to the DNA photolyase family.</text>
</comment>
<keyword evidence="9" id="KW-1185">Reference proteome</keyword>
<dbReference type="KEGG" id="cdiv:CPM_0275"/>